<feature type="domain" description="Transposase IS30-like HTH" evidence="1">
    <location>
        <begin position="4"/>
        <end position="45"/>
    </location>
</feature>
<dbReference type="InterPro" id="IPR025246">
    <property type="entry name" value="IS30-like_HTH"/>
</dbReference>
<keyword evidence="3" id="KW-1185">Reference proteome</keyword>
<evidence type="ECO:0000259" key="1">
    <source>
        <dbReference type="Pfam" id="PF13936"/>
    </source>
</evidence>
<evidence type="ECO:0000313" key="2">
    <source>
        <dbReference type="EMBL" id="MBP4143240.1"/>
    </source>
</evidence>
<reference evidence="2 3" key="1">
    <citation type="submission" date="2021-03" db="EMBL/GenBank/DDBJ databases">
        <title>Flavobacterium Flabelliformis Sp. Nov. And Flavobacterium Geliluteum Sp. Nov., Two Novel Multidrug Resistant Psychrophilic Species Isolated From Antarctica.</title>
        <authorList>
            <person name="Kralova S."/>
            <person name="Busse H.J."/>
            <person name="Bezdicek M."/>
            <person name="Nykrynova M."/>
            <person name="Kroupova E."/>
            <person name="Krsek D."/>
            <person name="Sedlacek I."/>
        </authorList>
    </citation>
    <scope>NUCLEOTIDE SEQUENCE [LARGE SCALE GENOMIC DNA]</scope>
    <source>
        <strain evidence="2 3">P4023</strain>
    </source>
</reference>
<dbReference type="Proteomes" id="UP000674217">
    <property type="component" value="Unassembled WGS sequence"/>
</dbReference>
<name>A0ABS5CXC0_9FLAO</name>
<gene>
    <name evidence="2" type="ORF">J3S90_15675</name>
</gene>
<proteinExistence type="predicted"/>
<comment type="caution">
    <text evidence="2">The sequence shown here is derived from an EMBL/GenBank/DDBJ whole genome shotgun (WGS) entry which is preliminary data.</text>
</comment>
<sequence>MKKKYKRLSFEERIIIETLLKENKSKSYIAKQVNRNRSTITKELKLWLLKPTDIYKADLAH</sequence>
<dbReference type="Pfam" id="PF13936">
    <property type="entry name" value="HTH_38"/>
    <property type="match status" value="1"/>
</dbReference>
<dbReference type="Gene3D" id="1.10.10.60">
    <property type="entry name" value="Homeodomain-like"/>
    <property type="match status" value="1"/>
</dbReference>
<evidence type="ECO:0000313" key="3">
    <source>
        <dbReference type="Proteomes" id="UP000674217"/>
    </source>
</evidence>
<organism evidence="2 3">
    <name type="scientific">Flavobacterium flabelliforme</name>
    <dbReference type="NCBI Taxonomy" id="2816119"/>
    <lineage>
        <taxon>Bacteria</taxon>
        <taxon>Pseudomonadati</taxon>
        <taxon>Bacteroidota</taxon>
        <taxon>Flavobacteriia</taxon>
        <taxon>Flavobacteriales</taxon>
        <taxon>Flavobacteriaceae</taxon>
        <taxon>Flavobacterium</taxon>
    </lineage>
</organism>
<accession>A0ABS5CXC0</accession>
<protein>
    <submittedName>
        <fullName evidence="2">Helix-turn-helix domain-containing protein</fullName>
    </submittedName>
</protein>
<dbReference type="RefSeq" id="WP_210646967.1">
    <property type="nucleotide sequence ID" value="NZ_JAGFBU010000018.1"/>
</dbReference>
<dbReference type="EMBL" id="JAGFBU010000018">
    <property type="protein sequence ID" value="MBP4143240.1"/>
    <property type="molecule type" value="Genomic_DNA"/>
</dbReference>